<dbReference type="AlphaFoldDB" id="G0LCM7"/>
<protein>
    <submittedName>
        <fullName evidence="1">Uncharacterized protein</fullName>
    </submittedName>
</protein>
<reference evidence="1 2" key="2">
    <citation type="journal article" date="2012" name="Environ. Microbiol.">
        <title>Characterization of the first alginolytic operons in a marine bacterium: from their emergence in marine Flavobacteriia to their independent transfers to marine Proteobacteria and human gut Bacteroides.</title>
        <authorList>
            <person name="Thomas F."/>
            <person name="Barbeyron T."/>
            <person name="Tonon T."/>
            <person name="Genicot S."/>
            <person name="Czjzek M."/>
            <person name="Michel G."/>
        </authorList>
    </citation>
    <scope>NUCLEOTIDE SEQUENCE [LARGE SCALE GENOMIC DNA]</scope>
    <source>
        <strain evidence="2">DSM 12802 / CCUG 47099 / CIP 106680 / NCIMB 13871 / Dsij</strain>
    </source>
</reference>
<evidence type="ECO:0000313" key="2">
    <source>
        <dbReference type="Proteomes" id="UP000008898"/>
    </source>
</evidence>
<dbReference type="EMBL" id="FP476056">
    <property type="protein sequence ID" value="CAZ97034.1"/>
    <property type="molecule type" value="Genomic_DNA"/>
</dbReference>
<gene>
    <name evidence="1" type="ordered locus">zobellia_2887</name>
</gene>
<keyword evidence="2" id="KW-1185">Reference proteome</keyword>
<organism evidence="1 2">
    <name type="scientific">Zobellia galactanivorans (strain DSM 12802 / CCUG 47099 / CIP 106680 / NCIMB 13871 / Dsij)</name>
    <dbReference type="NCBI Taxonomy" id="63186"/>
    <lineage>
        <taxon>Bacteria</taxon>
        <taxon>Pseudomonadati</taxon>
        <taxon>Bacteroidota</taxon>
        <taxon>Flavobacteriia</taxon>
        <taxon>Flavobacteriales</taxon>
        <taxon>Flavobacteriaceae</taxon>
        <taxon>Zobellia</taxon>
    </lineage>
</organism>
<evidence type="ECO:0000313" key="1">
    <source>
        <dbReference type="EMBL" id="CAZ97034.1"/>
    </source>
</evidence>
<dbReference type="Proteomes" id="UP000008898">
    <property type="component" value="Chromosome"/>
</dbReference>
<name>G0LCM7_ZOBGA</name>
<accession>G0LCM7</accession>
<reference evidence="2" key="1">
    <citation type="submission" date="2009-07" db="EMBL/GenBank/DDBJ databases">
        <title>Complete genome sequence of Zobellia galactanivorans Dsij.</title>
        <authorList>
            <consortium name="Genoscope - CEA"/>
        </authorList>
    </citation>
    <scope>NUCLEOTIDE SEQUENCE [LARGE SCALE GENOMIC DNA]</scope>
    <source>
        <strain evidence="2">DSM 12802 / CCUG 47099 / CIP 106680 / NCIMB 13871 / Dsij</strain>
    </source>
</reference>
<sequence length="80" mass="8494">MCVVGNTYNQGEFGRIGTISPNKNIILAQSIFGHGLVDGSIPIAVAGLSTGVKSTITDNYIFIGFYACSDPTVYMGGRFR</sequence>
<proteinExistence type="predicted"/>
<dbReference type="HOGENOM" id="CLU_2588999_0_0_10"/>
<dbReference type="KEGG" id="zga:ZOBELLIA_2887"/>